<evidence type="ECO:0000313" key="8">
    <source>
        <dbReference type="Proteomes" id="UP000014160"/>
    </source>
</evidence>
<dbReference type="InterPro" id="IPR005320">
    <property type="entry name" value="Peptidase_S51"/>
</dbReference>
<evidence type="ECO:0000313" key="5">
    <source>
        <dbReference type="EMBL" id="EOI57073.1"/>
    </source>
</evidence>
<dbReference type="PANTHER" id="PTHR20842">
    <property type="entry name" value="PROTEASE S51 ALPHA-ASPARTYL DIPEPTIDASE"/>
    <property type="match status" value="1"/>
</dbReference>
<dbReference type="HOGENOM" id="CLU_090997_0_0_9"/>
<keyword evidence="3" id="KW-0378">Hydrolase</keyword>
<dbReference type="PATRIC" id="fig|1158614.3.peg.1297"/>
<comment type="caution">
    <text evidence="5">The sequence shown here is derived from an EMBL/GenBank/DDBJ whole genome shotgun (WGS) entry which is preliminary data.</text>
</comment>
<dbReference type="GO" id="GO:0006508">
    <property type="term" value="P:proteolysis"/>
    <property type="evidence" value="ECO:0007669"/>
    <property type="project" value="UniProtKB-KW"/>
</dbReference>
<gene>
    <name evidence="6" type="ORF">I592_02680</name>
    <name evidence="5" type="ORF">UKC_01287</name>
</gene>
<sequence>MTMFLASSFSDVEAKFDAYLKQFSYNKSVTFIPTASFVEEVDFYVEEALEVFKRLQFTIDVVDISSESPEVIAHTLQKNEMIYISGGNTFYLLEQLYRSGTFEVLIEQIKAGKMYIGESAGAVITSAAIDYISPLDDRSKASSLQSTQGLNVIPYYPLPHYKEEPFAEITTTIVESNQDKKDLIPLKNDEVLLVNGTTFEVI</sequence>
<name>R2XRB9_9ENTE</name>
<evidence type="ECO:0000256" key="2">
    <source>
        <dbReference type="ARBA" id="ARBA00022670"/>
    </source>
</evidence>
<accession>R2XRB9</accession>
<dbReference type="Pfam" id="PF03575">
    <property type="entry name" value="Peptidase_S51"/>
    <property type="match status" value="1"/>
</dbReference>
<protein>
    <recommendedName>
        <fullName evidence="9">Peptidase</fullName>
    </recommendedName>
</protein>
<dbReference type="EMBL" id="ASWH01000001">
    <property type="protein sequence ID" value="EOW83353.1"/>
    <property type="molecule type" value="Genomic_DNA"/>
</dbReference>
<dbReference type="PANTHER" id="PTHR20842:SF0">
    <property type="entry name" value="ALPHA-ASPARTYL DIPEPTIDASE"/>
    <property type="match status" value="1"/>
</dbReference>
<evidence type="ECO:0000256" key="3">
    <source>
        <dbReference type="ARBA" id="ARBA00022801"/>
    </source>
</evidence>
<evidence type="ECO:0008006" key="9">
    <source>
        <dbReference type="Google" id="ProtNLM"/>
    </source>
</evidence>
<evidence type="ECO:0000313" key="6">
    <source>
        <dbReference type="EMBL" id="EOW83353.1"/>
    </source>
</evidence>
<dbReference type="eggNOG" id="COG3340">
    <property type="taxonomic scope" value="Bacteria"/>
</dbReference>
<evidence type="ECO:0000256" key="1">
    <source>
        <dbReference type="ARBA" id="ARBA00006534"/>
    </source>
</evidence>
<comment type="similarity">
    <text evidence="1">Belongs to the peptidase S51 family.</text>
</comment>
<keyword evidence="8" id="KW-1185">Reference proteome</keyword>
<evidence type="ECO:0000256" key="4">
    <source>
        <dbReference type="ARBA" id="ARBA00022825"/>
    </source>
</evidence>
<evidence type="ECO:0000313" key="7">
    <source>
        <dbReference type="Proteomes" id="UP000013750"/>
    </source>
</evidence>
<dbReference type="GO" id="GO:0008236">
    <property type="term" value="F:serine-type peptidase activity"/>
    <property type="evidence" value="ECO:0007669"/>
    <property type="project" value="UniProtKB-KW"/>
</dbReference>
<keyword evidence="4" id="KW-0720">Serine protease</keyword>
<reference evidence="6 8" key="2">
    <citation type="submission" date="2013-03" db="EMBL/GenBank/DDBJ databases">
        <title>The Genome Sequence of Enterococcus gilvus ATCC BAA-350 (PacBio/Illumina hybrid assembly).</title>
        <authorList>
            <consortium name="The Broad Institute Genomics Platform"/>
            <consortium name="The Broad Institute Genome Sequencing Center for Infectious Disease"/>
            <person name="Earl A."/>
            <person name="Russ C."/>
            <person name="Gilmore M."/>
            <person name="Surin D."/>
            <person name="Walker B."/>
            <person name="Young S."/>
            <person name="Zeng Q."/>
            <person name="Gargeya S."/>
            <person name="Fitzgerald M."/>
            <person name="Haas B."/>
            <person name="Abouelleil A."/>
            <person name="Allen A.W."/>
            <person name="Alvarado L."/>
            <person name="Arachchi H.M."/>
            <person name="Berlin A.M."/>
            <person name="Chapman S.B."/>
            <person name="Gainer-Dewar J."/>
            <person name="Goldberg J."/>
            <person name="Griggs A."/>
            <person name="Gujja S."/>
            <person name="Hansen M."/>
            <person name="Howarth C."/>
            <person name="Imamovic A."/>
            <person name="Ireland A."/>
            <person name="Larimer J."/>
            <person name="McCowan C."/>
            <person name="Murphy C."/>
            <person name="Pearson M."/>
            <person name="Poon T.W."/>
            <person name="Priest M."/>
            <person name="Roberts A."/>
            <person name="Saif S."/>
            <person name="Shea T."/>
            <person name="Sisk P."/>
            <person name="Sykes S."/>
            <person name="Wortman J."/>
            <person name="Nusbaum C."/>
            <person name="Birren B."/>
        </authorList>
    </citation>
    <scope>NUCLEOTIDE SEQUENCE [LARGE SCALE GENOMIC DNA]</scope>
    <source>
        <strain evidence="6 8">ATCC BAA-350</strain>
    </source>
</reference>
<dbReference type="InterPro" id="IPR029062">
    <property type="entry name" value="Class_I_gatase-like"/>
</dbReference>
<dbReference type="Gene3D" id="3.40.50.880">
    <property type="match status" value="1"/>
</dbReference>
<dbReference type="SUPFAM" id="SSF52317">
    <property type="entry name" value="Class I glutamine amidotransferase-like"/>
    <property type="match status" value="1"/>
</dbReference>
<dbReference type="EMBL" id="AJDQ01000006">
    <property type="protein sequence ID" value="EOI57073.1"/>
    <property type="molecule type" value="Genomic_DNA"/>
</dbReference>
<organism evidence="5 7">
    <name type="scientific">Enterococcus gilvus ATCC BAA-350</name>
    <dbReference type="NCBI Taxonomy" id="1158614"/>
    <lineage>
        <taxon>Bacteria</taxon>
        <taxon>Bacillati</taxon>
        <taxon>Bacillota</taxon>
        <taxon>Bacilli</taxon>
        <taxon>Lactobacillales</taxon>
        <taxon>Enterococcaceae</taxon>
        <taxon>Enterococcus</taxon>
    </lineage>
</organism>
<dbReference type="AlphaFoldDB" id="R2XRB9"/>
<proteinExistence type="inferred from homology"/>
<reference evidence="5 7" key="1">
    <citation type="submission" date="2013-02" db="EMBL/GenBank/DDBJ databases">
        <title>The Genome Sequence of Enterococcus gilvus ATCC BAA-350.</title>
        <authorList>
            <consortium name="The Broad Institute Genome Sequencing Platform"/>
            <consortium name="The Broad Institute Genome Sequencing Center for Infectious Disease"/>
            <person name="Earl A.M."/>
            <person name="Gilmore M.S."/>
            <person name="Lebreton F."/>
            <person name="Walker B."/>
            <person name="Young S.K."/>
            <person name="Zeng Q."/>
            <person name="Gargeya S."/>
            <person name="Fitzgerald M."/>
            <person name="Haas B."/>
            <person name="Abouelleil A."/>
            <person name="Alvarado L."/>
            <person name="Arachchi H.M."/>
            <person name="Berlin A.M."/>
            <person name="Chapman S.B."/>
            <person name="Dewar J."/>
            <person name="Goldberg J."/>
            <person name="Griggs A."/>
            <person name="Gujja S."/>
            <person name="Hansen M."/>
            <person name="Howarth C."/>
            <person name="Imamovic A."/>
            <person name="Larimer J."/>
            <person name="McCowan C."/>
            <person name="Murphy C."/>
            <person name="Neiman D."/>
            <person name="Pearson M."/>
            <person name="Priest M."/>
            <person name="Roberts A."/>
            <person name="Saif S."/>
            <person name="Shea T."/>
            <person name="Sisk P."/>
            <person name="Sykes S."/>
            <person name="Wortman J."/>
            <person name="Nusbaum C."/>
            <person name="Birren B."/>
        </authorList>
    </citation>
    <scope>NUCLEOTIDE SEQUENCE [LARGE SCALE GENOMIC DNA]</scope>
    <source>
        <strain evidence="5 7">ATCC BAA-350</strain>
    </source>
</reference>
<dbReference type="Proteomes" id="UP000013750">
    <property type="component" value="Unassembled WGS sequence"/>
</dbReference>
<keyword evidence="2" id="KW-0645">Protease</keyword>
<dbReference type="Proteomes" id="UP000014160">
    <property type="component" value="Unassembled WGS sequence"/>
</dbReference>